<sequence>MERVCGAAVLCFWVFFTLTGSHQAFGCLKEERHALLLVKAEFNTPYGNSLGSWNSMNSDDCCAWERIKCDNRTGRVIEIYLNETKQFESNVSNHSWYLSASLFLPFKELQSLDLSNNYLSGWAESDVRKSVGGPELSDVSTGPRTTCSYAIESKQSLRIESSTSED</sequence>
<dbReference type="InterPro" id="IPR046956">
    <property type="entry name" value="RLP23-like"/>
</dbReference>
<comment type="caution">
    <text evidence="11">The sequence shown here is derived from an EMBL/GenBank/DDBJ whole genome shotgun (WGS) entry which is preliminary data.</text>
</comment>
<evidence type="ECO:0000256" key="8">
    <source>
        <dbReference type="ARBA" id="ARBA00023180"/>
    </source>
</evidence>
<keyword evidence="4 9" id="KW-0732">Signal</keyword>
<keyword evidence="3" id="KW-0812">Transmembrane</keyword>
<feature type="domain" description="Leucine-rich repeat-containing N-terminal plant-type" evidence="10">
    <location>
        <begin position="29"/>
        <end position="70"/>
    </location>
</feature>
<name>A0AAP0E5F9_9MAGN</name>
<evidence type="ECO:0000256" key="2">
    <source>
        <dbReference type="ARBA" id="ARBA00022614"/>
    </source>
</evidence>
<keyword evidence="2" id="KW-0433">Leucine-rich repeat</keyword>
<evidence type="ECO:0000256" key="1">
    <source>
        <dbReference type="ARBA" id="ARBA00004479"/>
    </source>
</evidence>
<dbReference type="InterPro" id="IPR032675">
    <property type="entry name" value="LRR_dom_sf"/>
</dbReference>
<proteinExistence type="predicted"/>
<evidence type="ECO:0000256" key="7">
    <source>
        <dbReference type="ARBA" id="ARBA00023136"/>
    </source>
</evidence>
<feature type="signal peptide" evidence="9">
    <location>
        <begin position="1"/>
        <end position="24"/>
    </location>
</feature>
<dbReference type="PANTHER" id="PTHR48063:SF35">
    <property type="entry name" value="RECEPTOR-LIKE PROTEIN 12"/>
    <property type="match status" value="1"/>
</dbReference>
<dbReference type="GO" id="GO:0016020">
    <property type="term" value="C:membrane"/>
    <property type="evidence" value="ECO:0007669"/>
    <property type="project" value="UniProtKB-SubCell"/>
</dbReference>
<organism evidence="11 12">
    <name type="scientific">Stephania japonica</name>
    <dbReference type="NCBI Taxonomy" id="461633"/>
    <lineage>
        <taxon>Eukaryota</taxon>
        <taxon>Viridiplantae</taxon>
        <taxon>Streptophyta</taxon>
        <taxon>Embryophyta</taxon>
        <taxon>Tracheophyta</taxon>
        <taxon>Spermatophyta</taxon>
        <taxon>Magnoliopsida</taxon>
        <taxon>Ranunculales</taxon>
        <taxon>Menispermaceae</taxon>
        <taxon>Menispermoideae</taxon>
        <taxon>Cissampelideae</taxon>
        <taxon>Stephania</taxon>
    </lineage>
</organism>
<evidence type="ECO:0000313" key="12">
    <source>
        <dbReference type="Proteomes" id="UP001417504"/>
    </source>
</evidence>
<evidence type="ECO:0000256" key="5">
    <source>
        <dbReference type="ARBA" id="ARBA00022737"/>
    </source>
</evidence>
<dbReference type="SUPFAM" id="SSF52058">
    <property type="entry name" value="L domain-like"/>
    <property type="match status" value="1"/>
</dbReference>
<feature type="chain" id="PRO_5042947034" description="Leucine-rich repeat-containing N-terminal plant-type domain-containing protein" evidence="9">
    <location>
        <begin position="25"/>
        <end position="166"/>
    </location>
</feature>
<dbReference type="PANTHER" id="PTHR48063">
    <property type="entry name" value="LRR RECEPTOR-LIKE KINASE"/>
    <property type="match status" value="1"/>
</dbReference>
<evidence type="ECO:0000256" key="9">
    <source>
        <dbReference type="SAM" id="SignalP"/>
    </source>
</evidence>
<evidence type="ECO:0000256" key="6">
    <source>
        <dbReference type="ARBA" id="ARBA00022989"/>
    </source>
</evidence>
<evidence type="ECO:0000256" key="4">
    <source>
        <dbReference type="ARBA" id="ARBA00022729"/>
    </source>
</evidence>
<evidence type="ECO:0000259" key="10">
    <source>
        <dbReference type="Pfam" id="PF08263"/>
    </source>
</evidence>
<accession>A0AAP0E5F9</accession>
<keyword evidence="12" id="KW-1185">Reference proteome</keyword>
<keyword evidence="8" id="KW-0325">Glycoprotein</keyword>
<dbReference type="EMBL" id="JBBNAE010000011">
    <property type="protein sequence ID" value="KAK9085162.1"/>
    <property type="molecule type" value="Genomic_DNA"/>
</dbReference>
<reference evidence="11 12" key="1">
    <citation type="submission" date="2024-01" db="EMBL/GenBank/DDBJ databases">
        <title>Genome assemblies of Stephania.</title>
        <authorList>
            <person name="Yang L."/>
        </authorList>
    </citation>
    <scope>NUCLEOTIDE SEQUENCE [LARGE SCALE GENOMIC DNA]</scope>
    <source>
        <strain evidence="11">QJT</strain>
        <tissue evidence="11">Leaf</tissue>
    </source>
</reference>
<dbReference type="Proteomes" id="UP001417504">
    <property type="component" value="Unassembled WGS sequence"/>
</dbReference>
<dbReference type="Gene3D" id="3.80.10.10">
    <property type="entry name" value="Ribonuclease Inhibitor"/>
    <property type="match status" value="1"/>
</dbReference>
<keyword evidence="5" id="KW-0677">Repeat</keyword>
<comment type="subcellular location">
    <subcellularLocation>
        <location evidence="1">Membrane</location>
        <topology evidence="1">Single-pass type I membrane protein</topology>
    </subcellularLocation>
</comment>
<evidence type="ECO:0000256" key="3">
    <source>
        <dbReference type="ARBA" id="ARBA00022692"/>
    </source>
</evidence>
<dbReference type="Pfam" id="PF08263">
    <property type="entry name" value="LRRNT_2"/>
    <property type="match status" value="1"/>
</dbReference>
<dbReference type="AlphaFoldDB" id="A0AAP0E5F9"/>
<keyword evidence="6" id="KW-1133">Transmembrane helix</keyword>
<keyword evidence="7" id="KW-0472">Membrane</keyword>
<evidence type="ECO:0000313" key="11">
    <source>
        <dbReference type="EMBL" id="KAK9085162.1"/>
    </source>
</evidence>
<protein>
    <recommendedName>
        <fullName evidence="10">Leucine-rich repeat-containing N-terminal plant-type domain-containing protein</fullName>
    </recommendedName>
</protein>
<dbReference type="InterPro" id="IPR013210">
    <property type="entry name" value="LRR_N_plant-typ"/>
</dbReference>
<gene>
    <name evidence="11" type="ORF">Sjap_025573</name>
</gene>